<dbReference type="AlphaFoldDB" id="A0A410NWY0"/>
<protein>
    <submittedName>
        <fullName evidence="1">Uncharacterized protein</fullName>
    </submittedName>
</protein>
<name>A0A410NWY0_BREDI</name>
<reference evidence="1 3" key="1">
    <citation type="submission" date="2019-01" db="EMBL/GenBank/DDBJ databases">
        <title>Brevundimonas diminuta Genome sequencing and assembly.</title>
        <authorList>
            <person name="Chen H."/>
        </authorList>
    </citation>
    <scope>NUCLEOTIDE SEQUENCE [LARGE SCALE GENOMIC DNA]</scope>
    <source>
        <strain evidence="1">ATCC</strain>
        <strain evidence="3">ATCC(B) 19146</strain>
    </source>
</reference>
<dbReference type="Proteomes" id="UP000287388">
    <property type="component" value="Chromosome"/>
</dbReference>
<dbReference type="EMBL" id="CP035093">
    <property type="protein sequence ID" value="QAT14398.1"/>
    <property type="molecule type" value="Genomic_DNA"/>
</dbReference>
<evidence type="ECO:0000313" key="4">
    <source>
        <dbReference type="Proteomes" id="UP000596117"/>
    </source>
</evidence>
<dbReference type="Proteomes" id="UP000596117">
    <property type="component" value="Chromosome"/>
</dbReference>
<dbReference type="KEGG" id="bdm:EQG53_08495"/>
<keyword evidence="4" id="KW-1185">Reference proteome</keyword>
<gene>
    <name evidence="1" type="ORF">EQG53_08495</name>
    <name evidence="2" type="ORF">I6H83_13940</name>
</gene>
<organism evidence="1 3">
    <name type="scientific">Brevundimonas diminuta</name>
    <name type="common">Pseudomonas diminuta</name>
    <dbReference type="NCBI Taxonomy" id="293"/>
    <lineage>
        <taxon>Bacteria</taxon>
        <taxon>Pseudomonadati</taxon>
        <taxon>Pseudomonadota</taxon>
        <taxon>Alphaproteobacteria</taxon>
        <taxon>Caulobacterales</taxon>
        <taxon>Caulobacteraceae</taxon>
        <taxon>Brevundimonas</taxon>
    </lineage>
</organism>
<sequence length="246" mass="26942">MTKDGRPSRLNDTRLFTGRGGDYLKGQDDAWAFARRLTWWLNGEGFSIGHNPALYVSYTTDLPVGVIEAEPPRFTPDDWWFRTVAVGVPQELVGENAFRVAADGLIACLKALKPQDSALIDRTVKTVADAGSQCRFLLKVKDSARQLVEISTTIGSGSEPSLLYVAVTEKATGAYREAPPAKLRSYDDGVYLAGKVKIARRGVDLIPRTSTLSRLVVDQNPDAATWSADALAEAERPVLSSLLRFR</sequence>
<dbReference type="RefSeq" id="WP_128719726.1">
    <property type="nucleotide sequence ID" value="NZ_BJNC01000012.1"/>
</dbReference>
<accession>A0A410NWY0</accession>
<reference evidence="2 4" key="2">
    <citation type="submission" date="2020-12" db="EMBL/GenBank/DDBJ databases">
        <title>FDA dAtabase for Regulatory Grade micrObial Sequences (FDA-ARGOS): Supporting development and validation of Infectious Disease Dx tests.</title>
        <authorList>
            <person name="Kerrigan L."/>
            <person name="Long C."/>
            <person name="Tallon L."/>
            <person name="Sadzewicz L."/>
            <person name="Zhao X."/>
            <person name="Boylan J."/>
            <person name="Ott S."/>
            <person name="Bowen H."/>
            <person name="Vavikolanu K."/>
            <person name="Mehta A."/>
            <person name="Aluvathingal J."/>
            <person name="Nadendla S."/>
            <person name="Yan Y."/>
            <person name="Sichtig H."/>
        </authorList>
    </citation>
    <scope>NUCLEOTIDE SEQUENCE [LARGE SCALE GENOMIC DNA]</scope>
    <source>
        <strain evidence="2 4">FDAARGOS_1026</strain>
    </source>
</reference>
<evidence type="ECO:0000313" key="3">
    <source>
        <dbReference type="Proteomes" id="UP000287388"/>
    </source>
</evidence>
<dbReference type="EMBL" id="CP066026">
    <property type="protein sequence ID" value="QQB88225.1"/>
    <property type="molecule type" value="Genomic_DNA"/>
</dbReference>
<evidence type="ECO:0000313" key="1">
    <source>
        <dbReference type="EMBL" id="QAT14398.1"/>
    </source>
</evidence>
<evidence type="ECO:0000313" key="2">
    <source>
        <dbReference type="EMBL" id="QQB88225.1"/>
    </source>
</evidence>
<proteinExistence type="predicted"/>